<organism evidence="1 2">
    <name type="scientific">Cichorium intybus</name>
    <name type="common">Chicory</name>
    <dbReference type="NCBI Taxonomy" id="13427"/>
    <lineage>
        <taxon>Eukaryota</taxon>
        <taxon>Viridiplantae</taxon>
        <taxon>Streptophyta</taxon>
        <taxon>Embryophyta</taxon>
        <taxon>Tracheophyta</taxon>
        <taxon>Spermatophyta</taxon>
        <taxon>Magnoliopsida</taxon>
        <taxon>eudicotyledons</taxon>
        <taxon>Gunneridae</taxon>
        <taxon>Pentapetalae</taxon>
        <taxon>asterids</taxon>
        <taxon>campanulids</taxon>
        <taxon>Asterales</taxon>
        <taxon>Asteraceae</taxon>
        <taxon>Cichorioideae</taxon>
        <taxon>Cichorieae</taxon>
        <taxon>Cichoriinae</taxon>
        <taxon>Cichorium</taxon>
    </lineage>
</organism>
<reference evidence="2" key="1">
    <citation type="journal article" date="2022" name="Mol. Ecol. Resour.">
        <title>The genomes of chicory, endive, great burdock and yacon provide insights into Asteraceae palaeo-polyploidization history and plant inulin production.</title>
        <authorList>
            <person name="Fan W."/>
            <person name="Wang S."/>
            <person name="Wang H."/>
            <person name="Wang A."/>
            <person name="Jiang F."/>
            <person name="Liu H."/>
            <person name="Zhao H."/>
            <person name="Xu D."/>
            <person name="Zhang Y."/>
        </authorList>
    </citation>
    <scope>NUCLEOTIDE SEQUENCE [LARGE SCALE GENOMIC DNA]</scope>
    <source>
        <strain evidence="2">cv. Punajuju</strain>
    </source>
</reference>
<evidence type="ECO:0000313" key="1">
    <source>
        <dbReference type="EMBL" id="KAI3738880.1"/>
    </source>
</evidence>
<keyword evidence="2" id="KW-1185">Reference proteome</keyword>
<name>A0ACB9CXA6_CICIN</name>
<proteinExistence type="predicted"/>
<dbReference type="EMBL" id="CM042013">
    <property type="protein sequence ID" value="KAI3738880.1"/>
    <property type="molecule type" value="Genomic_DNA"/>
</dbReference>
<sequence length="110" mass="12399">MLKLRNIFKISEDVIFNDISRLSFSRMPRAFVTASKPLLKNTDEKVEETCAEVTEAAEEVKEGFDQVSKMTKDVKGKISSAKQGLVKRARENLVDVAAQKAKEQVIKKIK</sequence>
<reference evidence="1 2" key="2">
    <citation type="journal article" date="2022" name="Mol. Ecol. Resour.">
        <title>The genomes of chicory, endive, great burdock and yacon provide insights into Asteraceae paleo-polyploidization history and plant inulin production.</title>
        <authorList>
            <person name="Fan W."/>
            <person name="Wang S."/>
            <person name="Wang H."/>
            <person name="Wang A."/>
            <person name="Jiang F."/>
            <person name="Liu H."/>
            <person name="Zhao H."/>
            <person name="Xu D."/>
            <person name="Zhang Y."/>
        </authorList>
    </citation>
    <scope>NUCLEOTIDE SEQUENCE [LARGE SCALE GENOMIC DNA]</scope>
    <source>
        <strain evidence="2">cv. Punajuju</strain>
        <tissue evidence="1">Leaves</tissue>
    </source>
</reference>
<dbReference type="Proteomes" id="UP001055811">
    <property type="component" value="Linkage Group LG05"/>
</dbReference>
<accession>A0ACB9CXA6</accession>
<protein>
    <submittedName>
        <fullName evidence="1">Uncharacterized protein</fullName>
    </submittedName>
</protein>
<comment type="caution">
    <text evidence="1">The sequence shown here is derived from an EMBL/GenBank/DDBJ whole genome shotgun (WGS) entry which is preliminary data.</text>
</comment>
<evidence type="ECO:0000313" key="2">
    <source>
        <dbReference type="Proteomes" id="UP001055811"/>
    </source>
</evidence>
<gene>
    <name evidence="1" type="ORF">L2E82_29109</name>
</gene>